<dbReference type="STRING" id="83784.SAMN05192564_10152"/>
<organism evidence="4 5">
    <name type="scientific">Paraburkholderia sartisoli</name>
    <dbReference type="NCBI Taxonomy" id="83784"/>
    <lineage>
        <taxon>Bacteria</taxon>
        <taxon>Pseudomonadati</taxon>
        <taxon>Pseudomonadota</taxon>
        <taxon>Betaproteobacteria</taxon>
        <taxon>Burkholderiales</taxon>
        <taxon>Burkholderiaceae</taxon>
        <taxon>Paraburkholderia</taxon>
    </lineage>
</organism>
<dbReference type="OrthoDB" id="2037472at2"/>
<name>A0A1H3XWF3_9BURK</name>
<feature type="compositionally biased region" description="Polar residues" evidence="1">
    <location>
        <begin position="209"/>
        <end position="219"/>
    </location>
</feature>
<dbReference type="Pfam" id="PF16976">
    <property type="entry name" value="RcpC"/>
    <property type="match status" value="1"/>
</dbReference>
<reference evidence="5" key="1">
    <citation type="submission" date="2016-10" db="EMBL/GenBank/DDBJ databases">
        <authorList>
            <person name="Varghese N."/>
            <person name="Submissions S."/>
        </authorList>
    </citation>
    <scope>NUCLEOTIDE SEQUENCE [LARGE SCALE GENOMIC DNA]</scope>
    <source>
        <strain evidence="5">LMG 24000</strain>
    </source>
</reference>
<evidence type="ECO:0000313" key="4">
    <source>
        <dbReference type="EMBL" id="SEA03789.1"/>
    </source>
</evidence>
<dbReference type="SMART" id="SM00858">
    <property type="entry name" value="SAF"/>
    <property type="match status" value="1"/>
</dbReference>
<dbReference type="CDD" id="cd11614">
    <property type="entry name" value="SAF_CpaB_FlgA_like"/>
    <property type="match status" value="1"/>
</dbReference>
<dbReference type="InterPro" id="IPR017592">
    <property type="entry name" value="Pilus_assmbl_Flp-typ_CpaB"/>
</dbReference>
<accession>A0A1H3XWF3</accession>
<evidence type="ECO:0000259" key="3">
    <source>
        <dbReference type="SMART" id="SM00858"/>
    </source>
</evidence>
<sequence>MMFKRIKTHTLINNPWVLLGVAAIAAGLLTWSMFRYMSGREAAMRASLMESMNARNQVSVLVPVTDLKAGAPLTSDNFAAREVSADFVYDDTIRAQDFDSLSKLTLVRPVKRGAPVRRADVSSFQARDFSDMLKPGTRALTIDIDTTNSADNMLKPGNRIDLFMIATPGDGSDSGSRGQSAQLLLSDLAVIATGRDVRPRDYGEELSQQDDGSQRQGYDSVTLQVSPEQAAKIALAQKVGTLRAVLRNRSDKLATPPVTVQQASLFGDDGSAGIQYIVGGKGESSVSTRPALDAKPANAHAAAVADVEQRMAAISDAQQRAVQQMQDAVNGRIGRTR</sequence>
<evidence type="ECO:0000256" key="1">
    <source>
        <dbReference type="SAM" id="MobiDB-lite"/>
    </source>
</evidence>
<protein>
    <submittedName>
        <fullName evidence="4">Pilus assembly protein CpaB</fullName>
    </submittedName>
</protein>
<evidence type="ECO:0000256" key="2">
    <source>
        <dbReference type="SAM" id="Phobius"/>
    </source>
</evidence>
<dbReference type="EMBL" id="FNRQ01000001">
    <property type="protein sequence ID" value="SEA03789.1"/>
    <property type="molecule type" value="Genomic_DNA"/>
</dbReference>
<dbReference type="AlphaFoldDB" id="A0A1H3XWF3"/>
<feature type="domain" description="SAF" evidence="3">
    <location>
        <begin position="58"/>
        <end position="122"/>
    </location>
</feature>
<proteinExistence type="predicted"/>
<keyword evidence="2" id="KW-0472">Membrane</keyword>
<feature type="region of interest" description="Disordered" evidence="1">
    <location>
        <begin position="199"/>
        <end position="219"/>
    </location>
</feature>
<dbReference type="Proteomes" id="UP000198638">
    <property type="component" value="Unassembled WGS sequence"/>
</dbReference>
<evidence type="ECO:0000313" key="5">
    <source>
        <dbReference type="Proteomes" id="UP000198638"/>
    </source>
</evidence>
<keyword evidence="2" id="KW-0812">Transmembrane</keyword>
<dbReference type="InterPro" id="IPR031571">
    <property type="entry name" value="RcpC_dom"/>
</dbReference>
<dbReference type="InterPro" id="IPR013974">
    <property type="entry name" value="SAF"/>
</dbReference>
<keyword evidence="5" id="KW-1185">Reference proteome</keyword>
<gene>
    <name evidence="4" type="ORF">SAMN05192564_10152</name>
</gene>
<keyword evidence="2" id="KW-1133">Transmembrane helix</keyword>
<dbReference type="NCBIfam" id="TIGR03177">
    <property type="entry name" value="pilus_cpaB"/>
    <property type="match status" value="1"/>
</dbReference>
<dbReference type="Pfam" id="PF08666">
    <property type="entry name" value="SAF"/>
    <property type="match status" value="1"/>
</dbReference>
<feature type="transmembrane region" description="Helical" evidence="2">
    <location>
        <begin position="12"/>
        <end position="34"/>
    </location>
</feature>